<dbReference type="PIRSF" id="PIRSF015753">
    <property type="entry name" value="GST"/>
    <property type="match status" value="1"/>
</dbReference>
<dbReference type="InterPro" id="IPR036282">
    <property type="entry name" value="Glutathione-S-Trfase_C_sf"/>
</dbReference>
<organism evidence="5 6">
    <name type="scientific">Spiribacter vilamensis</name>
    <dbReference type="NCBI Taxonomy" id="531306"/>
    <lineage>
        <taxon>Bacteria</taxon>
        <taxon>Pseudomonadati</taxon>
        <taxon>Pseudomonadota</taxon>
        <taxon>Gammaproteobacteria</taxon>
        <taxon>Chromatiales</taxon>
        <taxon>Ectothiorhodospiraceae</taxon>
        <taxon>Spiribacter</taxon>
    </lineage>
</organism>
<feature type="site" description="Lowers pKa of active site Cys" evidence="3">
    <location>
        <position position="290"/>
    </location>
</feature>
<feature type="binding site" evidence="2">
    <location>
        <begin position="122"/>
        <end position="125"/>
    </location>
    <ligand>
        <name>glutathione</name>
        <dbReference type="ChEBI" id="CHEBI:57925"/>
    </ligand>
</feature>
<evidence type="ECO:0000256" key="1">
    <source>
        <dbReference type="PIRSR" id="PIRSR015753-1"/>
    </source>
</evidence>
<dbReference type="InterPro" id="IPR010987">
    <property type="entry name" value="Glutathione-S-Trfase_C-like"/>
</dbReference>
<name>A0A4Q8D2K9_9GAMM</name>
<evidence type="ECO:0000259" key="4">
    <source>
        <dbReference type="PROSITE" id="PS50405"/>
    </source>
</evidence>
<evidence type="ECO:0000256" key="3">
    <source>
        <dbReference type="PIRSR" id="PIRSR015753-3"/>
    </source>
</evidence>
<dbReference type="Gene3D" id="3.40.30.10">
    <property type="entry name" value="Glutaredoxin"/>
    <property type="match status" value="1"/>
</dbReference>
<dbReference type="Pfam" id="PF13409">
    <property type="entry name" value="GST_N_2"/>
    <property type="match status" value="1"/>
</dbReference>
<feature type="active site" description="Proton donor/acceptor" evidence="1">
    <location>
        <position position="189"/>
    </location>
</feature>
<comment type="caution">
    <text evidence="5">The sequence shown here is derived from an EMBL/GenBank/DDBJ whole genome shotgun (WGS) entry which is preliminary data.</text>
</comment>
<dbReference type="AlphaFoldDB" id="A0A4Q8D2K9"/>
<dbReference type="InterPro" id="IPR016639">
    <property type="entry name" value="GST_Omega/GSH"/>
</dbReference>
<dbReference type="PANTHER" id="PTHR32419:SF6">
    <property type="entry name" value="GLUTATHIONE S-TRANSFERASE OMEGA-LIKE 1-RELATED"/>
    <property type="match status" value="1"/>
</dbReference>
<dbReference type="OrthoDB" id="9769158at2"/>
<dbReference type="GO" id="GO:0005737">
    <property type="term" value="C:cytoplasm"/>
    <property type="evidence" value="ECO:0007669"/>
    <property type="project" value="TreeGrafter"/>
</dbReference>
<dbReference type="InterPro" id="IPR047047">
    <property type="entry name" value="GST_Omega-like_C"/>
</dbReference>
<dbReference type="Pfam" id="PF13410">
    <property type="entry name" value="GST_C_2"/>
    <property type="match status" value="1"/>
</dbReference>
<feature type="binding site" evidence="2">
    <location>
        <position position="88"/>
    </location>
    <ligand>
        <name>glutathione</name>
        <dbReference type="ChEBI" id="CHEBI:57925"/>
    </ligand>
</feature>
<keyword evidence="5" id="KW-0808">Transferase</keyword>
<dbReference type="InterPro" id="IPR036249">
    <property type="entry name" value="Thioredoxin-like_sf"/>
</dbReference>
<keyword evidence="6" id="KW-1185">Reference proteome</keyword>
<dbReference type="CDD" id="cd03190">
    <property type="entry name" value="GST_C_Omega_like"/>
    <property type="match status" value="1"/>
</dbReference>
<dbReference type="GO" id="GO:0004364">
    <property type="term" value="F:glutathione transferase activity"/>
    <property type="evidence" value="ECO:0007669"/>
    <property type="project" value="InterPro"/>
</dbReference>
<dbReference type="InterPro" id="IPR040079">
    <property type="entry name" value="Glutathione_S-Trfase"/>
</dbReference>
<reference evidence="5 6" key="1">
    <citation type="submission" date="2019-02" db="EMBL/GenBank/DDBJ databases">
        <title>Genomic Encyclopedia of Type Strains, Phase IV (KMG-IV): sequencing the most valuable type-strain genomes for metagenomic binning, comparative biology and taxonomic classification.</title>
        <authorList>
            <person name="Goeker M."/>
        </authorList>
    </citation>
    <scope>NUCLEOTIDE SEQUENCE [LARGE SCALE GENOMIC DNA]</scope>
    <source>
        <strain evidence="5 6">DSM 21056</strain>
    </source>
</reference>
<dbReference type="SFLD" id="SFLDG01206">
    <property type="entry name" value="Xi.1"/>
    <property type="match status" value="1"/>
</dbReference>
<feature type="domain" description="GST C-terminal" evidence="4">
    <location>
        <begin position="166"/>
        <end position="290"/>
    </location>
</feature>
<evidence type="ECO:0000313" key="5">
    <source>
        <dbReference type="EMBL" id="RZU99651.1"/>
    </source>
</evidence>
<protein>
    <submittedName>
        <fullName evidence="5">Putative glutathione S-transferase</fullName>
    </submittedName>
</protein>
<proteinExistence type="predicted"/>
<dbReference type="PROSITE" id="PS50405">
    <property type="entry name" value="GST_CTER"/>
    <property type="match status" value="1"/>
</dbReference>
<dbReference type="SFLD" id="SFLDS00019">
    <property type="entry name" value="Glutathione_Transferase_(cytos"/>
    <property type="match status" value="1"/>
</dbReference>
<dbReference type="RefSeq" id="WP_130503863.1">
    <property type="nucleotide sequence ID" value="NZ_SHLI01000001.1"/>
</dbReference>
<dbReference type="InterPro" id="IPR004045">
    <property type="entry name" value="Glutathione_S-Trfase_N"/>
</dbReference>
<sequence length="319" mass="35706">MGLLIDGVWHDQWYDTESTGGRFERPETVFRNWITPDGDHPPVSGRYHLYVSLACPWAHRALIVRRLKGLEAHIGVSVVHPYMGSGGWHFDASYPGATADDLFGLDYLHAVYQRADPHYTGRVTVPALWDKVRGTLVSNESADLVRMFNVAFDDLPGVDTRLDLYPADRAASIDALNERIYHAVNNGVYKAGFATAQAAYEEAVGELFTALDELEARLGDHRYLTGDAITEADWRLFTTLVRFDPVYVGHFKCNLRRIADYPNLGGYLRDLYQQPGIAETVSIDHIKRHYYTSHPMINPTGVIPAGPVLELTAPHGRGI</sequence>
<dbReference type="Gene3D" id="1.20.1050.10">
    <property type="match status" value="1"/>
</dbReference>
<evidence type="ECO:0000313" key="6">
    <source>
        <dbReference type="Proteomes" id="UP000292298"/>
    </source>
</evidence>
<feature type="site" description="Lowers pKa of active site Cys" evidence="3">
    <location>
        <position position="247"/>
    </location>
</feature>
<dbReference type="SFLD" id="SFLDG01148">
    <property type="entry name" value="Xi_(cytGST)"/>
    <property type="match status" value="1"/>
</dbReference>
<accession>A0A4Q8D2K9</accession>
<dbReference type="EMBL" id="SHLI01000001">
    <property type="protein sequence ID" value="RZU99651.1"/>
    <property type="molecule type" value="Genomic_DNA"/>
</dbReference>
<feature type="active site" description="Nucleophile" evidence="1">
    <location>
        <position position="55"/>
    </location>
</feature>
<feature type="binding site" evidence="2">
    <location>
        <begin position="140"/>
        <end position="141"/>
    </location>
    <ligand>
        <name>glutathione</name>
        <dbReference type="ChEBI" id="CHEBI:57925"/>
    </ligand>
</feature>
<dbReference type="FunFam" id="3.40.30.10:FF:000058">
    <property type="entry name" value="Glutathione S-transferase, omega"/>
    <property type="match status" value="1"/>
</dbReference>
<dbReference type="SUPFAM" id="SSF52833">
    <property type="entry name" value="Thioredoxin-like"/>
    <property type="match status" value="1"/>
</dbReference>
<evidence type="ECO:0000256" key="2">
    <source>
        <dbReference type="PIRSR" id="PIRSR015753-2"/>
    </source>
</evidence>
<dbReference type="SUPFAM" id="SSF47616">
    <property type="entry name" value="GST C-terminal domain-like"/>
    <property type="match status" value="1"/>
</dbReference>
<gene>
    <name evidence="5" type="ORF">EV698_1946</name>
</gene>
<dbReference type="Proteomes" id="UP000292298">
    <property type="component" value="Unassembled WGS sequence"/>
</dbReference>
<dbReference type="PANTHER" id="PTHR32419">
    <property type="entry name" value="GLUTATHIONYL-HYDROQUINONE REDUCTASE"/>
    <property type="match status" value="1"/>
</dbReference>